<feature type="region of interest" description="Disordered" evidence="1">
    <location>
        <begin position="91"/>
        <end position="129"/>
    </location>
</feature>
<dbReference type="AlphaFoldDB" id="D6X1L2"/>
<reference evidence="2 3" key="2">
    <citation type="journal article" date="2010" name="Nucleic Acids Res.">
        <title>BeetleBase in 2010: revisions to provide comprehensive genomic information for Tribolium castaneum.</title>
        <authorList>
            <person name="Kim H.S."/>
            <person name="Murphy T."/>
            <person name="Xia J."/>
            <person name="Caragea D."/>
            <person name="Park Y."/>
            <person name="Beeman R.W."/>
            <person name="Lorenzen M.D."/>
            <person name="Butcher S."/>
            <person name="Manak J.R."/>
            <person name="Brown S.J."/>
        </authorList>
    </citation>
    <scope>GENOME REANNOTATION</scope>
    <source>
        <strain evidence="2 3">Georgia GA2</strain>
    </source>
</reference>
<dbReference type="Proteomes" id="UP000007266">
    <property type="component" value="Linkage group 9"/>
</dbReference>
<sequence>MKCNAPMAAQSINNTRRYNLRHLLKKFHFRKQVGPKMDKLDGMSSQNANLNPHFLFPEKNYTITLRHKCKCPTATKHSGLGVNSRSITCPHNTFRSRRTANKRQFQSKNLDHTNSKHKRREKTAKQSSAVQCYVGEAKHKEQLSESIIRDLDCKAPPQWRHP</sequence>
<evidence type="ECO:0000256" key="1">
    <source>
        <dbReference type="SAM" id="MobiDB-lite"/>
    </source>
</evidence>
<reference evidence="2 3" key="1">
    <citation type="journal article" date="2008" name="Nature">
        <title>The genome of the model beetle and pest Tribolium castaneum.</title>
        <authorList>
            <consortium name="Tribolium Genome Sequencing Consortium"/>
            <person name="Richards S."/>
            <person name="Gibbs R.A."/>
            <person name="Weinstock G.M."/>
            <person name="Brown S.J."/>
            <person name="Denell R."/>
            <person name="Beeman R.W."/>
            <person name="Gibbs R."/>
            <person name="Beeman R.W."/>
            <person name="Brown S.J."/>
            <person name="Bucher G."/>
            <person name="Friedrich M."/>
            <person name="Grimmelikhuijzen C.J."/>
            <person name="Klingler M."/>
            <person name="Lorenzen M."/>
            <person name="Richards S."/>
            <person name="Roth S."/>
            <person name="Schroder R."/>
            <person name="Tautz D."/>
            <person name="Zdobnov E.M."/>
            <person name="Muzny D."/>
            <person name="Gibbs R.A."/>
            <person name="Weinstock G.M."/>
            <person name="Attaway T."/>
            <person name="Bell S."/>
            <person name="Buhay C.J."/>
            <person name="Chandrabose M.N."/>
            <person name="Chavez D."/>
            <person name="Clerk-Blankenburg K.P."/>
            <person name="Cree A."/>
            <person name="Dao M."/>
            <person name="Davis C."/>
            <person name="Chacko J."/>
            <person name="Dinh H."/>
            <person name="Dugan-Rocha S."/>
            <person name="Fowler G."/>
            <person name="Garner T.T."/>
            <person name="Garnes J."/>
            <person name="Gnirke A."/>
            <person name="Hawes A."/>
            <person name="Hernandez J."/>
            <person name="Hines S."/>
            <person name="Holder M."/>
            <person name="Hume J."/>
            <person name="Jhangiani S.N."/>
            <person name="Joshi V."/>
            <person name="Khan Z.M."/>
            <person name="Jackson L."/>
            <person name="Kovar C."/>
            <person name="Kowis A."/>
            <person name="Lee S."/>
            <person name="Lewis L.R."/>
            <person name="Margolis J."/>
            <person name="Morgan M."/>
            <person name="Nazareth L.V."/>
            <person name="Nguyen N."/>
            <person name="Okwuonu G."/>
            <person name="Parker D."/>
            <person name="Richards S."/>
            <person name="Ruiz S.J."/>
            <person name="Santibanez J."/>
            <person name="Savard J."/>
            <person name="Scherer S.E."/>
            <person name="Schneider B."/>
            <person name="Sodergren E."/>
            <person name="Tautz D."/>
            <person name="Vattahil S."/>
            <person name="Villasana D."/>
            <person name="White C.S."/>
            <person name="Wright R."/>
            <person name="Park Y."/>
            <person name="Beeman R.W."/>
            <person name="Lord J."/>
            <person name="Oppert B."/>
            <person name="Lorenzen M."/>
            <person name="Brown S."/>
            <person name="Wang L."/>
            <person name="Savard J."/>
            <person name="Tautz D."/>
            <person name="Richards S."/>
            <person name="Weinstock G."/>
            <person name="Gibbs R.A."/>
            <person name="Liu Y."/>
            <person name="Worley K."/>
            <person name="Weinstock G."/>
            <person name="Elsik C.G."/>
            <person name="Reese J.T."/>
            <person name="Elhaik E."/>
            <person name="Landan G."/>
            <person name="Graur D."/>
            <person name="Arensburger P."/>
            <person name="Atkinson P."/>
            <person name="Beeman R.W."/>
            <person name="Beidler J."/>
            <person name="Brown S.J."/>
            <person name="Demuth J.P."/>
            <person name="Drury D.W."/>
            <person name="Du Y.Z."/>
            <person name="Fujiwara H."/>
            <person name="Lorenzen M."/>
            <person name="Maselli V."/>
            <person name="Osanai M."/>
            <person name="Park Y."/>
            <person name="Robertson H.M."/>
            <person name="Tu Z."/>
            <person name="Wang J.J."/>
            <person name="Wang S."/>
            <person name="Richards S."/>
            <person name="Song H."/>
            <person name="Zhang L."/>
            <person name="Sodergren E."/>
            <person name="Werner D."/>
            <person name="Stanke M."/>
            <person name="Morgenstern B."/>
            <person name="Solovyev V."/>
            <person name="Kosarev P."/>
            <person name="Brown G."/>
            <person name="Chen H.C."/>
            <person name="Ermolaeva O."/>
            <person name="Hlavina W."/>
            <person name="Kapustin Y."/>
            <person name="Kiryutin B."/>
            <person name="Kitts P."/>
            <person name="Maglott D."/>
            <person name="Pruitt K."/>
            <person name="Sapojnikov V."/>
            <person name="Souvorov A."/>
            <person name="Mackey A.J."/>
            <person name="Waterhouse R.M."/>
            <person name="Wyder S."/>
            <person name="Zdobnov E.M."/>
            <person name="Zdobnov E.M."/>
            <person name="Wyder S."/>
            <person name="Kriventseva E.V."/>
            <person name="Kadowaki T."/>
            <person name="Bork P."/>
            <person name="Aranda M."/>
            <person name="Bao R."/>
            <person name="Beermann A."/>
            <person name="Berns N."/>
            <person name="Bolognesi R."/>
            <person name="Bonneton F."/>
            <person name="Bopp D."/>
            <person name="Brown S.J."/>
            <person name="Bucher G."/>
            <person name="Butts T."/>
            <person name="Chaumot A."/>
            <person name="Denell R.E."/>
            <person name="Ferrier D.E."/>
            <person name="Friedrich M."/>
            <person name="Gordon C.M."/>
            <person name="Jindra M."/>
            <person name="Klingler M."/>
            <person name="Lan Q."/>
            <person name="Lattorff H.M."/>
            <person name="Laudet V."/>
            <person name="von Levetsow C."/>
            <person name="Liu Z."/>
            <person name="Lutz R."/>
            <person name="Lynch J.A."/>
            <person name="da Fonseca R.N."/>
            <person name="Posnien N."/>
            <person name="Reuter R."/>
            <person name="Roth S."/>
            <person name="Savard J."/>
            <person name="Schinko J.B."/>
            <person name="Schmitt C."/>
            <person name="Schoppmeier M."/>
            <person name="Schroder R."/>
            <person name="Shippy T.D."/>
            <person name="Simonnet F."/>
            <person name="Marques-Souza H."/>
            <person name="Tautz D."/>
            <person name="Tomoyasu Y."/>
            <person name="Trauner J."/>
            <person name="Van der Zee M."/>
            <person name="Vervoort M."/>
            <person name="Wittkopp N."/>
            <person name="Wimmer E.A."/>
            <person name="Yang X."/>
            <person name="Jones A.K."/>
            <person name="Sattelle D.B."/>
            <person name="Ebert P.R."/>
            <person name="Nelson D."/>
            <person name="Scott J.G."/>
            <person name="Beeman R.W."/>
            <person name="Muthukrishnan S."/>
            <person name="Kramer K.J."/>
            <person name="Arakane Y."/>
            <person name="Beeman R.W."/>
            <person name="Zhu Q."/>
            <person name="Hogenkamp D."/>
            <person name="Dixit R."/>
            <person name="Oppert B."/>
            <person name="Jiang H."/>
            <person name="Zou Z."/>
            <person name="Marshall J."/>
            <person name="Elpidina E."/>
            <person name="Vinokurov K."/>
            <person name="Oppert C."/>
            <person name="Zou Z."/>
            <person name="Evans J."/>
            <person name="Lu Z."/>
            <person name="Zhao P."/>
            <person name="Sumathipala N."/>
            <person name="Altincicek B."/>
            <person name="Vilcinskas A."/>
            <person name="Williams M."/>
            <person name="Hultmark D."/>
            <person name="Hetru C."/>
            <person name="Jiang H."/>
            <person name="Grimmelikhuijzen C.J."/>
            <person name="Hauser F."/>
            <person name="Cazzamali G."/>
            <person name="Williamson M."/>
            <person name="Park Y."/>
            <person name="Li B."/>
            <person name="Tanaka Y."/>
            <person name="Predel R."/>
            <person name="Neupert S."/>
            <person name="Schachtner J."/>
            <person name="Verleyen P."/>
            <person name="Raible F."/>
            <person name="Bork P."/>
            <person name="Friedrich M."/>
            <person name="Walden K.K."/>
            <person name="Robertson H.M."/>
            <person name="Angeli S."/>
            <person name="Foret S."/>
            <person name="Bucher G."/>
            <person name="Schuetz S."/>
            <person name="Maleszka R."/>
            <person name="Wimmer E.A."/>
            <person name="Beeman R.W."/>
            <person name="Lorenzen M."/>
            <person name="Tomoyasu Y."/>
            <person name="Miller S.C."/>
            <person name="Grossmann D."/>
            <person name="Bucher G."/>
        </authorList>
    </citation>
    <scope>NUCLEOTIDE SEQUENCE [LARGE SCALE GENOMIC DNA]</scope>
    <source>
        <strain evidence="2 3">Georgia GA2</strain>
    </source>
</reference>
<gene>
    <name evidence="2" type="primary">GLEAN_01665</name>
    <name evidence="2" type="ORF">TcasGA2_TC001665</name>
</gene>
<name>D6X1L2_TRICA</name>
<dbReference type="InParanoid" id="D6X1L2"/>
<organism evidence="2 3">
    <name type="scientific">Tribolium castaneum</name>
    <name type="common">Red flour beetle</name>
    <dbReference type="NCBI Taxonomy" id="7070"/>
    <lineage>
        <taxon>Eukaryota</taxon>
        <taxon>Metazoa</taxon>
        <taxon>Ecdysozoa</taxon>
        <taxon>Arthropoda</taxon>
        <taxon>Hexapoda</taxon>
        <taxon>Insecta</taxon>
        <taxon>Pterygota</taxon>
        <taxon>Neoptera</taxon>
        <taxon>Endopterygota</taxon>
        <taxon>Coleoptera</taxon>
        <taxon>Polyphaga</taxon>
        <taxon>Cucujiformia</taxon>
        <taxon>Tenebrionidae</taxon>
        <taxon>Tenebrionidae incertae sedis</taxon>
        <taxon>Tribolium</taxon>
    </lineage>
</organism>
<evidence type="ECO:0000313" key="2">
    <source>
        <dbReference type="EMBL" id="EFA09339.1"/>
    </source>
</evidence>
<proteinExistence type="predicted"/>
<protein>
    <submittedName>
        <fullName evidence="2">Uncharacterized protein</fullName>
    </submittedName>
</protein>
<accession>D6X1L2</accession>
<evidence type="ECO:0000313" key="3">
    <source>
        <dbReference type="Proteomes" id="UP000007266"/>
    </source>
</evidence>
<keyword evidence="3" id="KW-1185">Reference proteome</keyword>
<dbReference type="EMBL" id="KQ971370">
    <property type="protein sequence ID" value="EFA09339.1"/>
    <property type="molecule type" value="Genomic_DNA"/>
</dbReference>
<dbReference type="HOGENOM" id="CLU_1637613_0_0_1"/>